<evidence type="ECO:0000256" key="3">
    <source>
        <dbReference type="ARBA" id="ARBA00022448"/>
    </source>
</evidence>
<evidence type="ECO:0000256" key="5">
    <source>
        <dbReference type="ARBA" id="ARBA00022692"/>
    </source>
</evidence>
<evidence type="ECO:0000313" key="15">
    <source>
        <dbReference type="RefSeq" id="XP_026685267.1"/>
    </source>
</evidence>
<dbReference type="GeneID" id="103517335"/>
<comment type="subcellular location">
    <subcellularLocation>
        <location evidence="1">Membrane</location>
        <topology evidence="1">Multi-pass membrane protein</topology>
    </subcellularLocation>
</comment>
<evidence type="ECO:0000256" key="9">
    <source>
        <dbReference type="ARBA" id="ARBA00023136"/>
    </source>
</evidence>
<evidence type="ECO:0000313" key="14">
    <source>
        <dbReference type="Proteomes" id="UP000079169"/>
    </source>
</evidence>
<evidence type="ECO:0000256" key="8">
    <source>
        <dbReference type="ARBA" id="ARBA00023065"/>
    </source>
</evidence>
<reference evidence="15" key="1">
    <citation type="submission" date="2025-08" db="UniProtKB">
        <authorList>
            <consortium name="RefSeq"/>
        </authorList>
    </citation>
    <scope>IDENTIFICATION</scope>
</reference>
<accession>A0A3Q0J9U4</accession>
<keyword evidence="14" id="KW-1185">Reference proteome</keyword>
<dbReference type="Gene3D" id="2.60.470.10">
    <property type="entry name" value="Acid-sensing ion channels like domains"/>
    <property type="match status" value="1"/>
</dbReference>
<dbReference type="GO" id="GO:0005886">
    <property type="term" value="C:plasma membrane"/>
    <property type="evidence" value="ECO:0007669"/>
    <property type="project" value="TreeGrafter"/>
</dbReference>
<dbReference type="PaxDb" id="121845-A0A3Q0J9U4"/>
<evidence type="ECO:0000256" key="6">
    <source>
        <dbReference type="ARBA" id="ARBA00022989"/>
    </source>
</evidence>
<dbReference type="PANTHER" id="PTHR11690:SF237">
    <property type="entry name" value="PICKPOCKET 16-RELATED"/>
    <property type="match status" value="1"/>
</dbReference>
<sequence>MRRIKQIRKSIQKIEIEKSTFDLIQDYTQHSSVHGVRYMSNQKAPFLERIFWLLVLVVCILFACILNYRLWQRYTAIPTVLAVKDTHVPLYLFPFPSVTICPANKVKKSAALEYFSRYINISSDPAIQPALVHIMSALSLMQKPSYHRMAPHINASMQVLPLLSQVNISDFMLHVLPKCEEVFGLCSWHGKNISCCEIFSLQKTEEGYCYSFNSLTSEEGKHWYREGIEQRDLNGAKIMVHTSYEYPDAGDGVWLPSTHGKKLSIAVFSSSSGHLRLLRPPDGTPGFDSLNIKHSLNCSRCAPTCYNTEYDLEISYVPDARNKTWLYSGHLDIFYGNLGARRYLRDITFTSSDLLVFIGGVANLFLGFSLLSVVEFIYWFLKIAIILGYRAYKKKGGDYDSNTVRY</sequence>
<name>A0A3Q0J9U4_DIACI</name>
<keyword evidence="7" id="KW-0915">Sodium</keyword>
<evidence type="ECO:0000256" key="11">
    <source>
        <dbReference type="ARBA" id="ARBA00023303"/>
    </source>
</evidence>
<dbReference type="KEGG" id="dci:103517335"/>
<comment type="similarity">
    <text evidence="2 12">Belongs to the amiloride-sensitive sodium channel (TC 1.A.6) family.</text>
</comment>
<evidence type="ECO:0000256" key="7">
    <source>
        <dbReference type="ARBA" id="ARBA00023053"/>
    </source>
</evidence>
<evidence type="ECO:0000256" key="2">
    <source>
        <dbReference type="ARBA" id="ARBA00007193"/>
    </source>
</evidence>
<feature type="transmembrane region" description="Helical" evidence="13">
    <location>
        <begin position="354"/>
        <end position="381"/>
    </location>
</feature>
<proteinExistence type="inferred from homology"/>
<evidence type="ECO:0000256" key="1">
    <source>
        <dbReference type="ARBA" id="ARBA00004141"/>
    </source>
</evidence>
<keyword evidence="3 12" id="KW-0813">Transport</keyword>
<gene>
    <name evidence="15" type="primary">LOC103517335</name>
</gene>
<keyword evidence="10 12" id="KW-0739">Sodium transport</keyword>
<dbReference type="Pfam" id="PF00858">
    <property type="entry name" value="ASC"/>
    <property type="match status" value="2"/>
</dbReference>
<dbReference type="STRING" id="121845.A0A3Q0J9U4"/>
<feature type="transmembrane region" description="Helical" evidence="13">
    <location>
        <begin position="50"/>
        <end position="71"/>
    </location>
</feature>
<protein>
    <submittedName>
        <fullName evidence="15">Sodium channel protein Nach-like</fullName>
    </submittedName>
</protein>
<organism evidence="14 15">
    <name type="scientific">Diaphorina citri</name>
    <name type="common">Asian citrus psyllid</name>
    <dbReference type="NCBI Taxonomy" id="121845"/>
    <lineage>
        <taxon>Eukaryota</taxon>
        <taxon>Metazoa</taxon>
        <taxon>Ecdysozoa</taxon>
        <taxon>Arthropoda</taxon>
        <taxon>Hexapoda</taxon>
        <taxon>Insecta</taxon>
        <taxon>Pterygota</taxon>
        <taxon>Neoptera</taxon>
        <taxon>Paraneoptera</taxon>
        <taxon>Hemiptera</taxon>
        <taxon>Sternorrhyncha</taxon>
        <taxon>Psylloidea</taxon>
        <taxon>Psyllidae</taxon>
        <taxon>Diaphorininae</taxon>
        <taxon>Diaphorina</taxon>
    </lineage>
</organism>
<keyword evidence="6 13" id="KW-1133">Transmembrane helix</keyword>
<keyword evidence="11 12" id="KW-0407">Ion channel</keyword>
<evidence type="ECO:0000256" key="10">
    <source>
        <dbReference type="ARBA" id="ARBA00023201"/>
    </source>
</evidence>
<evidence type="ECO:0000256" key="13">
    <source>
        <dbReference type="SAM" id="Phobius"/>
    </source>
</evidence>
<keyword evidence="4 12" id="KW-0894">Sodium channel</keyword>
<dbReference type="GO" id="GO:0015280">
    <property type="term" value="F:ligand-gated sodium channel activity"/>
    <property type="evidence" value="ECO:0007669"/>
    <property type="project" value="TreeGrafter"/>
</dbReference>
<dbReference type="Proteomes" id="UP000079169">
    <property type="component" value="Unplaced"/>
</dbReference>
<dbReference type="AlphaFoldDB" id="A0A3Q0J9U4"/>
<keyword evidence="9 13" id="KW-0472">Membrane</keyword>
<evidence type="ECO:0000256" key="4">
    <source>
        <dbReference type="ARBA" id="ARBA00022461"/>
    </source>
</evidence>
<dbReference type="RefSeq" id="XP_026685267.1">
    <property type="nucleotide sequence ID" value="XM_026829466.1"/>
</dbReference>
<dbReference type="PANTHER" id="PTHR11690">
    <property type="entry name" value="AMILORIDE-SENSITIVE SODIUM CHANNEL-RELATED"/>
    <property type="match status" value="1"/>
</dbReference>
<dbReference type="InterPro" id="IPR001873">
    <property type="entry name" value="ENaC"/>
</dbReference>
<keyword evidence="5 12" id="KW-0812">Transmembrane</keyword>
<evidence type="ECO:0000256" key="12">
    <source>
        <dbReference type="RuleBase" id="RU000679"/>
    </source>
</evidence>
<keyword evidence="8 12" id="KW-0406">Ion transport</keyword>